<feature type="region of interest" description="Disordered" evidence="1">
    <location>
        <begin position="145"/>
        <end position="172"/>
    </location>
</feature>
<dbReference type="GeneID" id="105895905"/>
<dbReference type="PANTHER" id="PTHR15868">
    <property type="entry name" value="SIMILAR TO RIKEN CDNA 6430571L13 GENE, SIMILAR TO G20 PROTEIN"/>
    <property type="match status" value="1"/>
</dbReference>
<dbReference type="AlphaFoldDB" id="A0A6P3VR50"/>
<gene>
    <name evidence="4" type="primary">si:ch211-161c3.5</name>
</gene>
<keyword evidence="2" id="KW-0472">Membrane</keyword>
<dbReference type="Proteomes" id="UP000515152">
    <property type="component" value="Chromosome 5"/>
</dbReference>
<evidence type="ECO:0000313" key="3">
    <source>
        <dbReference type="Proteomes" id="UP000515152"/>
    </source>
</evidence>
<dbReference type="InterPro" id="IPR042351">
    <property type="entry name" value="C3orf18-like"/>
</dbReference>
<name>A0A6P3VR50_CLUHA</name>
<organism evidence="3 4">
    <name type="scientific">Clupea harengus</name>
    <name type="common">Atlantic herring</name>
    <dbReference type="NCBI Taxonomy" id="7950"/>
    <lineage>
        <taxon>Eukaryota</taxon>
        <taxon>Metazoa</taxon>
        <taxon>Chordata</taxon>
        <taxon>Craniata</taxon>
        <taxon>Vertebrata</taxon>
        <taxon>Euteleostomi</taxon>
        <taxon>Actinopterygii</taxon>
        <taxon>Neopterygii</taxon>
        <taxon>Teleostei</taxon>
        <taxon>Clupei</taxon>
        <taxon>Clupeiformes</taxon>
        <taxon>Clupeoidei</taxon>
        <taxon>Clupeidae</taxon>
        <taxon>Clupea</taxon>
    </lineage>
</organism>
<evidence type="ECO:0000256" key="2">
    <source>
        <dbReference type="SAM" id="Phobius"/>
    </source>
</evidence>
<feature type="transmembrane region" description="Helical" evidence="2">
    <location>
        <begin position="89"/>
        <end position="112"/>
    </location>
</feature>
<dbReference type="RefSeq" id="XP_042563817.1">
    <property type="nucleotide sequence ID" value="XM_042707883.1"/>
</dbReference>
<reference evidence="4" key="1">
    <citation type="submission" date="2025-08" db="UniProtKB">
        <authorList>
            <consortium name="RefSeq"/>
        </authorList>
    </citation>
    <scope>IDENTIFICATION</scope>
</reference>
<dbReference type="PANTHER" id="PTHR15868:SF0">
    <property type="entry name" value="SIMILAR TO RIKEN CDNA 6430571L13 GENE_ SIMILAR TO G20 PROTEIN"/>
    <property type="match status" value="1"/>
</dbReference>
<sequence>MATSTAIGPDLLLTPTPNPTLLLLSTVPGTPTSPPVSTAGLTTAAENITTAAAAAAATPTVPLTTSLAGNQTAFNGTELPQVAEQAAGMGMVLVPFGIITVLALLIIVLLYVRKRKRLEKLRHQLMPMYNFDPGEEQDDLEQELLDHGRDGSPAGPNAKTLTTSQGAAQRPSRLVFTDVAEAINA</sequence>
<proteinExistence type="predicted"/>
<evidence type="ECO:0000256" key="1">
    <source>
        <dbReference type="SAM" id="MobiDB-lite"/>
    </source>
</evidence>
<protein>
    <submittedName>
        <fullName evidence="4">Uncharacterized protein C3orf18 homolog</fullName>
    </submittedName>
</protein>
<accession>A0A6P3VR50</accession>
<keyword evidence="3" id="KW-1185">Reference proteome</keyword>
<keyword evidence="2" id="KW-1133">Transmembrane helix</keyword>
<keyword evidence="2" id="KW-0812">Transmembrane</keyword>
<dbReference type="KEGG" id="char:105895905"/>
<dbReference type="OrthoDB" id="9941165at2759"/>
<evidence type="ECO:0000313" key="4">
    <source>
        <dbReference type="RefSeq" id="XP_042563817.1"/>
    </source>
</evidence>